<protein>
    <submittedName>
        <fullName evidence="2">Uncharacterized protein</fullName>
    </submittedName>
</protein>
<keyword evidence="3" id="KW-1185">Reference proteome</keyword>
<dbReference type="AlphaFoldDB" id="A0A162YS15"/>
<feature type="compositionally biased region" description="Polar residues" evidence="1">
    <location>
        <begin position="59"/>
        <end position="90"/>
    </location>
</feature>
<dbReference type="EMBL" id="AMYB01000007">
    <property type="protein sequence ID" value="OAD00237.1"/>
    <property type="molecule type" value="Genomic_DNA"/>
</dbReference>
<name>A0A162YS15_MUCCL</name>
<gene>
    <name evidence="2" type="ORF">MUCCIDRAFT_113698</name>
</gene>
<dbReference type="VEuPathDB" id="FungiDB:MUCCIDRAFT_113698"/>
<evidence type="ECO:0000256" key="1">
    <source>
        <dbReference type="SAM" id="MobiDB-lite"/>
    </source>
</evidence>
<evidence type="ECO:0000313" key="3">
    <source>
        <dbReference type="Proteomes" id="UP000077051"/>
    </source>
</evidence>
<feature type="region of interest" description="Disordered" evidence="1">
    <location>
        <begin position="17"/>
        <end position="90"/>
    </location>
</feature>
<accession>A0A162YS15</accession>
<reference evidence="2 3" key="1">
    <citation type="submission" date="2015-06" db="EMBL/GenBank/DDBJ databases">
        <title>Expansion of signal transduction pathways in fungi by whole-genome duplication.</title>
        <authorList>
            <consortium name="DOE Joint Genome Institute"/>
            <person name="Corrochano L.M."/>
            <person name="Kuo A."/>
            <person name="Marcet-Houben M."/>
            <person name="Polaino S."/>
            <person name="Salamov A."/>
            <person name="Villalobos J.M."/>
            <person name="Alvarez M.I."/>
            <person name="Avalos J."/>
            <person name="Benito E.P."/>
            <person name="Benoit I."/>
            <person name="Burger G."/>
            <person name="Camino L.P."/>
            <person name="Canovas D."/>
            <person name="Cerda-Olmedo E."/>
            <person name="Cheng J.-F."/>
            <person name="Dominguez A."/>
            <person name="Elias M."/>
            <person name="Eslava A.P."/>
            <person name="Glaser F."/>
            <person name="Grimwood J."/>
            <person name="Gutierrez G."/>
            <person name="Heitman J."/>
            <person name="Henrissat B."/>
            <person name="Iturriaga E.A."/>
            <person name="Lang B.F."/>
            <person name="Lavin J.L."/>
            <person name="Lee S."/>
            <person name="Li W."/>
            <person name="Lindquist E."/>
            <person name="Lopez-Garcia S."/>
            <person name="Luque E.M."/>
            <person name="Marcos A.T."/>
            <person name="Martin J."/>
            <person name="Mccluskey K."/>
            <person name="Medina H.R."/>
            <person name="Miralles-Duran A."/>
            <person name="Miyazaki A."/>
            <person name="Munoz-Torres E."/>
            <person name="Oguiza J.A."/>
            <person name="Ohm R."/>
            <person name="Olmedo M."/>
            <person name="Orejas M."/>
            <person name="Ortiz-Castellanos L."/>
            <person name="Pisabarro A.G."/>
            <person name="Rodriguez-Romero J."/>
            <person name="Ruiz-Herrera J."/>
            <person name="Ruiz-Vazquez R."/>
            <person name="Sanz C."/>
            <person name="Schackwitz W."/>
            <person name="Schmutz J."/>
            <person name="Shahriari M."/>
            <person name="Shelest E."/>
            <person name="Silva-Franco F."/>
            <person name="Soanes D."/>
            <person name="Syed K."/>
            <person name="Tagua V.G."/>
            <person name="Talbot N.J."/>
            <person name="Thon M."/>
            <person name="De Vries R.P."/>
            <person name="Wiebenga A."/>
            <person name="Yadav J.S."/>
            <person name="Braun E.L."/>
            <person name="Baker S."/>
            <person name="Garre V."/>
            <person name="Horwitz B."/>
            <person name="Torres-Martinez S."/>
            <person name="Idnurm A."/>
            <person name="Herrera-Estrella A."/>
            <person name="Gabaldon T."/>
            <person name="Grigoriev I.V."/>
        </authorList>
    </citation>
    <scope>NUCLEOTIDE SEQUENCE [LARGE SCALE GENOMIC DNA]</scope>
    <source>
        <strain evidence="2 3">CBS 277.49</strain>
    </source>
</reference>
<feature type="compositionally biased region" description="Basic residues" evidence="1">
    <location>
        <begin position="20"/>
        <end position="36"/>
    </location>
</feature>
<sequence>MLEILVSQLQQENLQLRIDKAKKPKRRKKAIPKKRTFNAMDSSQPSPLSQPPSQPSQQENIPTDNSIINNNDGTAAASPSATSYRAQSAN</sequence>
<dbReference type="Proteomes" id="UP000077051">
    <property type="component" value="Unassembled WGS sequence"/>
</dbReference>
<organism evidence="2 3">
    <name type="scientific">Mucor lusitanicus CBS 277.49</name>
    <dbReference type="NCBI Taxonomy" id="747725"/>
    <lineage>
        <taxon>Eukaryota</taxon>
        <taxon>Fungi</taxon>
        <taxon>Fungi incertae sedis</taxon>
        <taxon>Mucoromycota</taxon>
        <taxon>Mucoromycotina</taxon>
        <taxon>Mucoromycetes</taxon>
        <taxon>Mucorales</taxon>
        <taxon>Mucorineae</taxon>
        <taxon>Mucoraceae</taxon>
        <taxon>Mucor</taxon>
    </lineage>
</organism>
<evidence type="ECO:0000313" key="2">
    <source>
        <dbReference type="EMBL" id="OAD00237.1"/>
    </source>
</evidence>
<proteinExistence type="predicted"/>
<comment type="caution">
    <text evidence="2">The sequence shown here is derived from an EMBL/GenBank/DDBJ whole genome shotgun (WGS) entry which is preliminary data.</text>
</comment>